<dbReference type="InterPro" id="IPR046769">
    <property type="entry name" value="DOCKER_Lobe_A"/>
</dbReference>
<dbReference type="EMBL" id="LR824007">
    <property type="protein sequence ID" value="CAH0603295.1"/>
    <property type="molecule type" value="Genomic_DNA"/>
</dbReference>
<dbReference type="Pfam" id="PF20421">
    <property type="entry name" value="DHR-2_Lobe_C"/>
    <property type="match status" value="1"/>
</dbReference>
<protein>
    <recommendedName>
        <fullName evidence="10">Dedicator of cytokinesis protein 9</fullName>
    </recommendedName>
</protein>
<gene>
    <name evidence="8" type="ORF">CINC_LOCUS10589</name>
</gene>
<dbReference type="SUPFAM" id="SSF50729">
    <property type="entry name" value="PH domain-like"/>
    <property type="match status" value="1"/>
</dbReference>
<dbReference type="InterPro" id="IPR027007">
    <property type="entry name" value="C2_DOCK-type_domain"/>
</dbReference>
<dbReference type="InterPro" id="IPR001849">
    <property type="entry name" value="PH_domain"/>
</dbReference>
<accession>A0A9P0C151</accession>
<organism evidence="8 9">
    <name type="scientific">Chrysodeixis includens</name>
    <name type="common">Soybean looper</name>
    <name type="synonym">Pseudoplusia includens</name>
    <dbReference type="NCBI Taxonomy" id="689277"/>
    <lineage>
        <taxon>Eukaryota</taxon>
        <taxon>Metazoa</taxon>
        <taxon>Ecdysozoa</taxon>
        <taxon>Arthropoda</taxon>
        <taxon>Hexapoda</taxon>
        <taxon>Insecta</taxon>
        <taxon>Pterygota</taxon>
        <taxon>Neoptera</taxon>
        <taxon>Endopterygota</taxon>
        <taxon>Lepidoptera</taxon>
        <taxon>Glossata</taxon>
        <taxon>Ditrysia</taxon>
        <taxon>Noctuoidea</taxon>
        <taxon>Noctuidae</taxon>
        <taxon>Plusiinae</taxon>
        <taxon>Chrysodeixis</taxon>
    </lineage>
</organism>
<dbReference type="GO" id="GO:0005085">
    <property type="term" value="F:guanyl-nucleotide exchange factor activity"/>
    <property type="evidence" value="ECO:0007669"/>
    <property type="project" value="UniProtKB-KW"/>
</dbReference>
<name>A0A9P0C151_CHRIL</name>
<dbReference type="PANTHER" id="PTHR23317:SF26">
    <property type="entry name" value="ZIZIMIN, ISOFORM K"/>
    <property type="match status" value="1"/>
</dbReference>
<dbReference type="CDD" id="cd13267">
    <property type="entry name" value="PH_DOCK-D"/>
    <property type="match status" value="1"/>
</dbReference>
<dbReference type="InterPro" id="IPR035892">
    <property type="entry name" value="C2_domain_sf"/>
</dbReference>
<dbReference type="Pfam" id="PF14429">
    <property type="entry name" value="DOCK-C2"/>
    <property type="match status" value="1"/>
</dbReference>
<dbReference type="InterPro" id="IPR011993">
    <property type="entry name" value="PH-like_dom_sf"/>
</dbReference>
<dbReference type="Pfam" id="PF11878">
    <property type="entry name" value="DOCK_C-D_N"/>
    <property type="match status" value="1"/>
</dbReference>
<proteinExistence type="inferred from homology"/>
<dbReference type="InterPro" id="IPR027357">
    <property type="entry name" value="DOCKER_dom"/>
</dbReference>
<dbReference type="PROSITE" id="PS51650">
    <property type="entry name" value="C2_DOCK"/>
    <property type="match status" value="1"/>
</dbReference>
<feature type="region of interest" description="Disordered" evidence="4">
    <location>
        <begin position="257"/>
        <end position="290"/>
    </location>
</feature>
<dbReference type="Pfam" id="PF06920">
    <property type="entry name" value="DHR-2_Lobe_A"/>
    <property type="match status" value="1"/>
</dbReference>
<evidence type="ECO:0000313" key="9">
    <source>
        <dbReference type="Proteomes" id="UP001154114"/>
    </source>
</evidence>
<dbReference type="Gene3D" id="2.60.40.150">
    <property type="entry name" value="C2 domain"/>
    <property type="match status" value="1"/>
</dbReference>
<dbReference type="PROSITE" id="PS51651">
    <property type="entry name" value="DOCKER"/>
    <property type="match status" value="1"/>
</dbReference>
<evidence type="ECO:0008006" key="10">
    <source>
        <dbReference type="Google" id="ProtNLM"/>
    </source>
</evidence>
<dbReference type="OrthoDB" id="47328at2759"/>
<evidence type="ECO:0000313" key="8">
    <source>
        <dbReference type="EMBL" id="CAH0603295.1"/>
    </source>
</evidence>
<dbReference type="SUPFAM" id="SSF48371">
    <property type="entry name" value="ARM repeat"/>
    <property type="match status" value="1"/>
</dbReference>
<keyword evidence="2" id="KW-0344">Guanine-nucleotide releasing factor</keyword>
<dbReference type="Gene3D" id="1.20.58.740">
    <property type="match status" value="1"/>
</dbReference>
<keyword evidence="9" id="KW-1185">Reference proteome</keyword>
<dbReference type="GO" id="GO:0007264">
    <property type="term" value="P:small GTPase-mediated signal transduction"/>
    <property type="evidence" value="ECO:0007669"/>
    <property type="project" value="InterPro"/>
</dbReference>
<feature type="domain" description="C2 DOCK-type" evidence="6">
    <location>
        <begin position="618"/>
        <end position="790"/>
    </location>
</feature>
<dbReference type="Pfam" id="PF20422">
    <property type="entry name" value="DHR-2_Lobe_B"/>
    <property type="match status" value="1"/>
</dbReference>
<evidence type="ECO:0000256" key="4">
    <source>
        <dbReference type="SAM" id="MobiDB-lite"/>
    </source>
</evidence>
<evidence type="ECO:0000256" key="3">
    <source>
        <dbReference type="PROSITE-ProRule" id="PRU00983"/>
    </source>
</evidence>
<sequence length="2307" mass="258665">MPPVNSKVKKSGAEYENIIAKKCTALDFEQYIQDNKTLLLNDPLRDILLYPTDDVSSVVLPRRWRTVTTAVPDVRTAATCPLLTRQALLSYASSWNLIHYKFSNYSGTYLNLPRPIENKFPEEVYDIDAETESDNETQAAKLDLGTKEGHLLKGPEIGSDRIFSNLASKSFKKRYCSMLREADGTYILEVYKDEKKIDTKLTIVMDFCSDVVRNPKRGKYCFELRMSGGKGYTFAAENEDEVTEWINAFKAALKKSQDSQETHQSDEALDKDADVSLTAEPPPATYGTLKGLEHSMNPLLMRYSRETDMSIAAARNECRYNIFSMPYKRAPSPEPQLEPFKEHFGQRILLKCESLKFRLQAPIDGDKELLCQVEPYYTYLALYDARSGRKLTENFHFDLNHDAVKDLVKETECTKSLVENFSYDVKLDVNQIPEEWFRSKRQVMLSVNNPHPDLFLVVKIDKILQGHVSQVLEPYLKATKDPRLGLKVHKTVQAYANRVGTYRMPFAWAAKPLYKMYSNDLDLTPEFPTIYRQEPNKMSDDDLLKILSDYRKSEKMAKLTVIPGWLSINIQQSNEQVPNCMSNSYAALKPFPLPPAMPLTVELATLNVEPEQPYAAYIHHLYVRPLSLNFESQKMFARARNIACSVELRDNDTGDNKALQAVYGRFGMTSQYRCSVLHHNANPSWSDEAKIRLPATLTPQHHLLFTFHHISCDLAKKNDTNVETCIGYAWVPLIKNDKLADEIVNLPIATHLPSGYLSIQPLGLGRGNAGPEVVWVEGEKQLFRCQLVLDSTVATRDVHLHNLFNQAERLIKSSSPPTSPSPPPWNDVCNALKAAHAIKLNSLVAFLPTILNQLFELMTVEKSYTQDMGYQIVKLIVHFVHMIHDYGRKDLLDSYVKYVFNCVEFKLHTMLTAPLHMFVDPNQPDFLLGNKFMQYSGFFFDIITKSMAQYLINTGRIKMSRHERFHGDLLENIEKLVSTVEPSYILQQPMQTHIFNKNLATFLKSCLSFMDRGFVFRQIKKYLDKFKACDPKALFDFKFTFLQTICSHEHFVPFNLPLHANKLSKDGDEDPAQLKLCEEFIMRHFLAGTLLNQVEQSLREAPLKRKAALSVLRALLTKHEHDDRYRSRQCRARLAYLYSPWLTIVLENAHRLITKSLASPLVENGHDKVDGDATVNPVLNSTKEAASANSTPRRNRLTLHFEHTPVRNSAHFKEPPSIPLNNMYGKDQASNVSQSSLESVSTMSGGDSLPRNMGRLDLSEIGDQVNRFGVMSAEEVRDVLLCFLFVLKYLDDERLVDWWKSLSQAQQQSFFNVLEICAEQFQYIGRKKILSEMKATTPECNGKPKPIKARTLPARMSPPDFSKEPPIVVEKNNTVNRENLVNPSVTTVLSASFLATEVGLILIDRSCLFMKNLGAADGVAAKPYLKLLQYPQSETLYKHLFAALRAYINQFSETLFEGGSTVCSGVVAAVVRLCEARAAWLRREAAAALYLLMRANFQHATGGDLTRVHLQVPSILLCTSPGGSTVCSGVVAAVVRLCEARAAWLRREAAAALYLLMRANFQHATGGDLTRVHLQVPSILLCTSPGGSTVCSGVVAAVVRLCEARAAWLRREAAAALYLLMRANFQHATGGDLTRVHLQVPSILLCTSPGGSTVCSGVVAAVVRLCEARAAWLRREAAAALYLLMRANFQHATGGDLTRVHLQVPSILLCTSPGGSTVCSGVVAAVVRLCEARAAWLRREAAAALYLLMRANFQHATGGDLTRVHLQVIMAVSKLLDNSTALNCKRFQESLSVINCFATGDKAMKGTGLSSEVAELMRRVRTVVGARARLAGVGGVGASGAGSVQLAELQHALAASCRATPRLRHAWLSNLAEHNARQGDYDEAMCCQLHIAALIAEYLKLRGTQQWGADEFAEISLNIPRDETGLKIDEGMTDVHYNEQALLDQLMVCTEAVDKAERYELLGPLYRLIIPIYERRKDYQALLTCYQHLTKAYAKVIEVTNSGKRLLGRFYRVAFFGKAHFGEDEEGIEFIYKEPKLTSLSEISEKLQNFYEQKFGPGNVKMIMDSAPVNRDELDSKLAYIQVTWVRSAGEGVAAAGSGQGSFERAHNVRRFVYETPFTRDGAARGPVHHQRLRLSHLTAESWFPYVKRRVPVIDTQVEEKSPIEVAVSEMETQVTELTEIVNAKAPDIKKLQLRLQGSICVQVNAGPLAYANAFLDPTLSPMYPDDMVDKLKAIFKEFLTVCHAALQLNAKLISSDQVSYHEALETNYYKLSHSLSGMLGQDLHDILVNGNLSTTVTGVELESSNA</sequence>
<dbReference type="Gene3D" id="2.30.29.30">
    <property type="entry name" value="Pleckstrin-homology domain (PH domain)/Phosphotyrosine-binding domain (PTB)"/>
    <property type="match status" value="1"/>
</dbReference>
<dbReference type="InterPro" id="IPR011989">
    <property type="entry name" value="ARM-like"/>
</dbReference>
<reference evidence="8" key="1">
    <citation type="submission" date="2021-12" db="EMBL/GenBank/DDBJ databases">
        <authorList>
            <person name="King R."/>
        </authorList>
    </citation>
    <scope>NUCLEOTIDE SEQUENCE</scope>
</reference>
<dbReference type="InterPro" id="IPR046773">
    <property type="entry name" value="DOCKER_Lobe_C"/>
</dbReference>
<feature type="compositionally biased region" description="Basic and acidic residues" evidence="4">
    <location>
        <begin position="257"/>
        <end position="274"/>
    </location>
</feature>
<dbReference type="InterPro" id="IPR021816">
    <property type="entry name" value="DOCK_C/D_N"/>
</dbReference>
<dbReference type="InterPro" id="IPR043161">
    <property type="entry name" value="DOCK_C_lobe_A"/>
</dbReference>
<evidence type="ECO:0000259" key="7">
    <source>
        <dbReference type="PROSITE" id="PS51651"/>
    </source>
</evidence>
<dbReference type="Proteomes" id="UP001154114">
    <property type="component" value="Chromosome 4"/>
</dbReference>
<evidence type="ECO:0000256" key="1">
    <source>
        <dbReference type="ARBA" id="ARBA00022553"/>
    </source>
</evidence>
<dbReference type="InterPro" id="IPR046770">
    <property type="entry name" value="DOCKER_Lobe_B"/>
</dbReference>
<feature type="domain" description="PH" evidence="5">
    <location>
        <begin position="144"/>
        <end position="254"/>
    </location>
</feature>
<dbReference type="SMART" id="SM00233">
    <property type="entry name" value="PH"/>
    <property type="match status" value="1"/>
</dbReference>
<dbReference type="InterPro" id="IPR016024">
    <property type="entry name" value="ARM-type_fold"/>
</dbReference>
<dbReference type="Gene3D" id="1.25.10.10">
    <property type="entry name" value="Leucine-rich Repeat Variant"/>
    <property type="match status" value="1"/>
</dbReference>
<evidence type="ECO:0000256" key="2">
    <source>
        <dbReference type="ARBA" id="ARBA00022658"/>
    </source>
</evidence>
<comment type="similarity">
    <text evidence="3">Belongs to the DOCK family.</text>
</comment>
<feature type="domain" description="DOCKER" evidence="7">
    <location>
        <begin position="1855"/>
        <end position="2285"/>
    </location>
</feature>
<dbReference type="Gene3D" id="1.25.40.410">
    <property type="match status" value="1"/>
</dbReference>
<dbReference type="PANTHER" id="PTHR23317">
    <property type="entry name" value="DEDICATOR OF CYTOKINESIS DOCK"/>
    <property type="match status" value="1"/>
</dbReference>
<evidence type="ECO:0000259" key="6">
    <source>
        <dbReference type="PROSITE" id="PS51650"/>
    </source>
</evidence>
<dbReference type="InterPro" id="IPR043162">
    <property type="entry name" value="DOCK_C_lobe_C"/>
</dbReference>
<dbReference type="Pfam" id="PF00169">
    <property type="entry name" value="PH"/>
    <property type="match status" value="1"/>
</dbReference>
<dbReference type="InterPro" id="IPR026791">
    <property type="entry name" value="DOCK"/>
</dbReference>
<dbReference type="PROSITE" id="PS50003">
    <property type="entry name" value="PH_DOMAIN"/>
    <property type="match status" value="1"/>
</dbReference>
<keyword evidence="1" id="KW-0597">Phosphoprotein</keyword>
<evidence type="ECO:0000259" key="5">
    <source>
        <dbReference type="PROSITE" id="PS50003"/>
    </source>
</evidence>